<evidence type="ECO:0000256" key="6">
    <source>
        <dbReference type="PROSITE-ProRule" id="PRU01263"/>
    </source>
</evidence>
<dbReference type="InterPro" id="IPR013087">
    <property type="entry name" value="Znf_C2H2_type"/>
</dbReference>
<evidence type="ECO:0000313" key="9">
    <source>
        <dbReference type="EnsemblMetazoa" id="AALFPA23_003898.P4552"/>
    </source>
</evidence>
<keyword evidence="10" id="KW-1185">Reference proteome</keyword>
<name>A0ABM1XY13_AEDAL</name>
<dbReference type="EnsemblMetazoa" id="AALFPA23_003898.R4552">
    <property type="protein sequence ID" value="AALFPA23_003898.P4552"/>
    <property type="gene ID" value="AALFPA23_003898"/>
</dbReference>
<evidence type="ECO:0008006" key="11">
    <source>
        <dbReference type="Google" id="ProtNLM"/>
    </source>
</evidence>
<sequence length="664" mass="76063">MAASVIKCDPVNVDQICRLCMSDENLGDVFNVEGLNQWISDLLSITISIDDRLSKAVCVMCRLQVTEFHRFKMRCSEVQHVLKNQYDGNAYETGSRIVASSEMGPSWEMRTERDEDAFAAIKIKEETNESTEASVSLENSAFDLESFHHTTVRDENAGTSYSIDIGDSISVENVKIETHANDGHDIQATAMANEDREDADINQNTNNSDHTCDICHKVYPSKVSLKCHKRAVHEPKNHACQLCGFQSSLPGDLKRHLKSKQHLANEMKSDKQQFQCDICEKVFPDRKKIRNHERVIHGPKRYSCPVCDKPFAIRNVMERHRQTHQSSAERREVRSAAETTINAVRSFKCNICQKMFKQKRHLANHQMCVHGPKQFECNICGCKFALRFHYNAHMQRHARHRDNTEDYNVLHRMRKEESANNDINLEGTSGEVDKAANSDSDQINQESAKCTECNKEFKSQNSLFLHFKYVHKEKLQCSLCSVKFVTQIRLTKHMLLKHKQEDGSFQPLKCEACDRVFPTTTQLSQHMVVHREKIFGCTLCSKSFYRHQHLTSHMRAHKDLGDGFIIPASVNRFECAICHKVYKNRKVMQLHIRKEHGSELHECSVCSKLFKERSSLSEHMMTHSAAERATEQLDIVIKEEPLLIDDDSNGASEFPSSSGFGVLR</sequence>
<dbReference type="InterPro" id="IPR012934">
    <property type="entry name" value="Znf_AD"/>
</dbReference>
<proteinExistence type="predicted"/>
<feature type="domain" description="C2H2-type" evidence="7">
    <location>
        <begin position="573"/>
        <end position="601"/>
    </location>
</feature>
<dbReference type="InterPro" id="IPR036236">
    <property type="entry name" value="Znf_C2H2_sf"/>
</dbReference>
<dbReference type="PROSITE" id="PS50157">
    <property type="entry name" value="ZINC_FINGER_C2H2_2"/>
    <property type="match status" value="11"/>
</dbReference>
<dbReference type="Pfam" id="PF07776">
    <property type="entry name" value="zf-AD"/>
    <property type="match status" value="1"/>
</dbReference>
<feature type="binding site" evidence="6">
    <location>
        <position position="61"/>
    </location>
    <ligand>
        <name>Zn(2+)</name>
        <dbReference type="ChEBI" id="CHEBI:29105"/>
    </ligand>
</feature>
<keyword evidence="3 5" id="KW-0863">Zinc-finger</keyword>
<dbReference type="PANTHER" id="PTHR24409">
    <property type="entry name" value="ZINC FINGER PROTEIN 142"/>
    <property type="match status" value="1"/>
</dbReference>
<feature type="domain" description="C2H2-type" evidence="7">
    <location>
        <begin position="302"/>
        <end position="329"/>
    </location>
</feature>
<keyword evidence="2" id="KW-0677">Repeat</keyword>
<protein>
    <recommendedName>
        <fullName evidence="11">C2h2-type zn-finger protein</fullName>
    </recommendedName>
</protein>
<dbReference type="SUPFAM" id="SSF57716">
    <property type="entry name" value="Glucocorticoid receptor-like (DNA-binding domain)"/>
    <property type="match status" value="1"/>
</dbReference>
<keyword evidence="4 6" id="KW-0862">Zinc</keyword>
<accession>A0ABM1XY13</accession>
<feature type="binding site" evidence="6">
    <location>
        <position position="20"/>
    </location>
    <ligand>
        <name>Zn(2+)</name>
        <dbReference type="ChEBI" id="CHEBI:29105"/>
    </ligand>
</feature>
<dbReference type="SMART" id="SM00868">
    <property type="entry name" value="zf-AD"/>
    <property type="match status" value="1"/>
</dbReference>
<evidence type="ECO:0000256" key="1">
    <source>
        <dbReference type="ARBA" id="ARBA00022723"/>
    </source>
</evidence>
<evidence type="ECO:0000256" key="5">
    <source>
        <dbReference type="PROSITE-ProRule" id="PRU00042"/>
    </source>
</evidence>
<feature type="domain" description="C2H2-type" evidence="7">
    <location>
        <begin position="601"/>
        <end position="628"/>
    </location>
</feature>
<feature type="domain" description="C2H2-type" evidence="7">
    <location>
        <begin position="210"/>
        <end position="238"/>
    </location>
</feature>
<dbReference type="SUPFAM" id="SSF57667">
    <property type="entry name" value="beta-beta-alpha zinc fingers"/>
    <property type="match status" value="6"/>
</dbReference>
<dbReference type="Gene3D" id="3.30.160.60">
    <property type="entry name" value="Classic Zinc Finger"/>
    <property type="match status" value="6"/>
</dbReference>
<feature type="domain" description="C2H2-type" evidence="7">
    <location>
        <begin position="347"/>
        <end position="375"/>
    </location>
</feature>
<feature type="binding site" evidence="6">
    <location>
        <position position="17"/>
    </location>
    <ligand>
        <name>Zn(2+)</name>
        <dbReference type="ChEBI" id="CHEBI:29105"/>
    </ligand>
</feature>
<dbReference type="RefSeq" id="XP_029726993.1">
    <property type="nucleotide sequence ID" value="XM_029871133.2"/>
</dbReference>
<evidence type="ECO:0000313" key="10">
    <source>
        <dbReference type="Proteomes" id="UP000069940"/>
    </source>
</evidence>
<feature type="domain" description="C2H2-type" evidence="7">
    <location>
        <begin position="274"/>
        <end position="302"/>
    </location>
</feature>
<dbReference type="Gene3D" id="3.40.1800.20">
    <property type="match status" value="1"/>
</dbReference>
<feature type="domain" description="ZAD" evidence="8">
    <location>
        <begin position="15"/>
        <end position="85"/>
    </location>
</feature>
<dbReference type="Pfam" id="PF00096">
    <property type="entry name" value="zf-C2H2"/>
    <property type="match status" value="6"/>
</dbReference>
<dbReference type="Pfam" id="PF13912">
    <property type="entry name" value="zf-C2H2_6"/>
    <property type="match status" value="3"/>
</dbReference>
<feature type="domain" description="C2H2-type" evidence="7">
    <location>
        <begin position="535"/>
        <end position="557"/>
    </location>
</feature>
<feature type="domain" description="C2H2-type" evidence="7">
    <location>
        <begin position="475"/>
        <end position="503"/>
    </location>
</feature>
<keyword evidence="1 6" id="KW-0479">Metal-binding</keyword>
<reference evidence="10" key="1">
    <citation type="journal article" date="2015" name="Proc. Natl. Acad. Sci. U.S.A.">
        <title>Genome sequence of the Asian Tiger mosquito, Aedes albopictus, reveals insights into its biology, genetics, and evolution.</title>
        <authorList>
            <person name="Chen X.G."/>
            <person name="Jiang X."/>
            <person name="Gu J."/>
            <person name="Xu M."/>
            <person name="Wu Y."/>
            <person name="Deng Y."/>
            <person name="Zhang C."/>
            <person name="Bonizzoni M."/>
            <person name="Dermauw W."/>
            <person name="Vontas J."/>
            <person name="Armbruster P."/>
            <person name="Huang X."/>
            <person name="Yang Y."/>
            <person name="Zhang H."/>
            <person name="He W."/>
            <person name="Peng H."/>
            <person name="Liu Y."/>
            <person name="Wu K."/>
            <person name="Chen J."/>
            <person name="Lirakis M."/>
            <person name="Topalis P."/>
            <person name="Van Leeuwen T."/>
            <person name="Hall A.B."/>
            <person name="Jiang X."/>
            <person name="Thorpe C."/>
            <person name="Mueller R.L."/>
            <person name="Sun C."/>
            <person name="Waterhouse R.M."/>
            <person name="Yan G."/>
            <person name="Tu Z.J."/>
            <person name="Fang X."/>
            <person name="James A.A."/>
        </authorList>
    </citation>
    <scope>NUCLEOTIDE SEQUENCE [LARGE SCALE GENOMIC DNA]</scope>
    <source>
        <strain evidence="10">Foshan</strain>
    </source>
</reference>
<dbReference type="PROSITE" id="PS51915">
    <property type="entry name" value="ZAD"/>
    <property type="match status" value="1"/>
</dbReference>
<dbReference type="PANTHER" id="PTHR24409:SF295">
    <property type="entry name" value="AZ2-RELATED"/>
    <property type="match status" value="1"/>
</dbReference>
<evidence type="ECO:0000259" key="8">
    <source>
        <dbReference type="PROSITE" id="PS51915"/>
    </source>
</evidence>
<feature type="domain" description="C2H2-type" evidence="7">
    <location>
        <begin position="375"/>
        <end position="402"/>
    </location>
</feature>
<evidence type="ECO:0000256" key="2">
    <source>
        <dbReference type="ARBA" id="ARBA00022737"/>
    </source>
</evidence>
<feature type="domain" description="C2H2-type" evidence="7">
    <location>
        <begin position="448"/>
        <end position="476"/>
    </location>
</feature>
<feature type="domain" description="C2H2-type" evidence="7">
    <location>
        <begin position="508"/>
        <end position="530"/>
    </location>
</feature>
<dbReference type="Proteomes" id="UP000069940">
    <property type="component" value="Unassembled WGS sequence"/>
</dbReference>
<evidence type="ECO:0000256" key="4">
    <source>
        <dbReference type="ARBA" id="ARBA00022833"/>
    </source>
</evidence>
<feature type="binding site" evidence="6">
    <location>
        <position position="58"/>
    </location>
    <ligand>
        <name>Zn(2+)</name>
        <dbReference type="ChEBI" id="CHEBI:29105"/>
    </ligand>
</feature>
<evidence type="ECO:0000259" key="7">
    <source>
        <dbReference type="PROSITE" id="PS50157"/>
    </source>
</evidence>
<reference evidence="9" key="2">
    <citation type="submission" date="2025-05" db="UniProtKB">
        <authorList>
            <consortium name="EnsemblMetazoa"/>
        </authorList>
    </citation>
    <scope>IDENTIFICATION</scope>
    <source>
        <strain evidence="9">Foshan</strain>
    </source>
</reference>
<evidence type="ECO:0000256" key="3">
    <source>
        <dbReference type="ARBA" id="ARBA00022771"/>
    </source>
</evidence>
<dbReference type="GeneID" id="109621817"/>
<organism evidence="9 10">
    <name type="scientific">Aedes albopictus</name>
    <name type="common">Asian tiger mosquito</name>
    <name type="synonym">Stegomyia albopicta</name>
    <dbReference type="NCBI Taxonomy" id="7160"/>
    <lineage>
        <taxon>Eukaryota</taxon>
        <taxon>Metazoa</taxon>
        <taxon>Ecdysozoa</taxon>
        <taxon>Arthropoda</taxon>
        <taxon>Hexapoda</taxon>
        <taxon>Insecta</taxon>
        <taxon>Pterygota</taxon>
        <taxon>Neoptera</taxon>
        <taxon>Endopterygota</taxon>
        <taxon>Diptera</taxon>
        <taxon>Nematocera</taxon>
        <taxon>Culicoidea</taxon>
        <taxon>Culicidae</taxon>
        <taxon>Culicinae</taxon>
        <taxon>Aedini</taxon>
        <taxon>Aedes</taxon>
        <taxon>Stegomyia</taxon>
    </lineage>
</organism>
<dbReference type="PROSITE" id="PS00028">
    <property type="entry name" value="ZINC_FINGER_C2H2_1"/>
    <property type="match status" value="11"/>
</dbReference>
<dbReference type="SMART" id="SM00355">
    <property type="entry name" value="ZnF_C2H2"/>
    <property type="match status" value="12"/>
</dbReference>